<accession>A0A0H5R7Z6</accession>
<dbReference type="GO" id="GO:0030992">
    <property type="term" value="C:intraciliary transport particle B"/>
    <property type="evidence" value="ECO:0007669"/>
    <property type="project" value="InterPro"/>
</dbReference>
<evidence type="ECO:0000256" key="5">
    <source>
        <dbReference type="ARBA" id="ARBA00023273"/>
    </source>
</evidence>
<organism evidence="10">
    <name type="scientific">Spongospora subterranea</name>
    <dbReference type="NCBI Taxonomy" id="70186"/>
    <lineage>
        <taxon>Eukaryota</taxon>
        <taxon>Sar</taxon>
        <taxon>Rhizaria</taxon>
        <taxon>Endomyxa</taxon>
        <taxon>Phytomyxea</taxon>
        <taxon>Plasmodiophorida</taxon>
        <taxon>Plasmodiophoridae</taxon>
        <taxon>Spongospora</taxon>
    </lineage>
</organism>
<evidence type="ECO:0000256" key="2">
    <source>
        <dbReference type="ARBA" id="ARBA00022794"/>
    </source>
</evidence>
<dbReference type="InterPro" id="IPR029600">
    <property type="entry name" value="IFT81"/>
</dbReference>
<dbReference type="InterPro" id="IPR041146">
    <property type="entry name" value="IFT81_CH"/>
</dbReference>
<feature type="region of interest" description="Disordered" evidence="8">
    <location>
        <begin position="630"/>
        <end position="653"/>
    </location>
</feature>
<comment type="similarity">
    <text evidence="6">Belongs to the IFT81 family.</text>
</comment>
<keyword evidence="3 7" id="KW-0175">Coiled coil</keyword>
<dbReference type="PANTHER" id="PTHR15614">
    <property type="entry name" value="INTRAFLAGELLAR TRANSPORT PROTEIN 81 HOMOLOG"/>
    <property type="match status" value="1"/>
</dbReference>
<proteinExistence type="inferred from homology"/>
<keyword evidence="5" id="KW-0966">Cell projection</keyword>
<feature type="compositionally biased region" description="Basic and acidic residues" evidence="8">
    <location>
        <begin position="630"/>
        <end position="648"/>
    </location>
</feature>
<dbReference type="GO" id="GO:0060271">
    <property type="term" value="P:cilium assembly"/>
    <property type="evidence" value="ECO:0007669"/>
    <property type="project" value="InterPro"/>
</dbReference>
<feature type="coiled-coil region" evidence="7">
    <location>
        <begin position="374"/>
        <end position="449"/>
    </location>
</feature>
<feature type="domain" description="IFT81 calponin homology" evidence="9">
    <location>
        <begin position="2"/>
        <end position="125"/>
    </location>
</feature>
<dbReference type="PANTHER" id="PTHR15614:SF2">
    <property type="entry name" value="INTRAFLAGELLAR TRANSPORT PROTEIN 81 HOMOLOG"/>
    <property type="match status" value="1"/>
</dbReference>
<dbReference type="EMBL" id="HACM01009405">
    <property type="protein sequence ID" value="CRZ09847.1"/>
    <property type="molecule type" value="Transcribed_RNA"/>
</dbReference>
<dbReference type="Pfam" id="PF18383">
    <property type="entry name" value="IFT81_CH"/>
    <property type="match status" value="1"/>
</dbReference>
<sequence length="689" mass="79972">MDEFRLIVNELNKPPFSKALTLVTFDEKNAADLLQLVVDVLGEMDTNQNRDVKHTPKEAIVYAIVDFVTVLNYKPAIEDKQQFQTQLNNDDRRTIHSLLYWLLRPQSMPEFKTRAYLARFLRRLDIPQQFITNDPTDPLQKLNNELRALQEAFVGIHRKVSKIRAAEEGVEPSTAIPPTKAALTKAIEQMESEKLQLESSITRIQSKINSEAQFQNLDFKGILDATTRLRRLQEQQLQLQQSFADQTQLLKEAQTRYDVVHRKWRDVHEREASGNQSTPAQIIQRLRDDVMAMKSRKSKLDYEIEEQQKKIGEFRKTMSSDRITEEQVKTKENELIQIRQDIQRLTLVKEGIYKKTDDQLRIFRNQAGAVENKRKANIAQVAEMESELAELNREMHELDGQLGIQGGRPRTQADIKRYMGELQAKTGTYKALKHELQESRSELAVVMRTEEILRSRDDNLADLIQTMEQEKGITGYEQTQGRIEQVSVAKSGIDVDKGATLEVVSQIINQTLNEIKSKKHDLAPMIQELKLRRSTYEEVEGQYMEKKRIWDSVAIGFDTERSKLEYDLDENSNGFSREESQFHLLNNLLLIEEGKIARLQHEKKLLKEGSQDALMGKYSSYKNMLENMNRDKETESRALRKAQKESQADHGTNVAQRQSFLVFKQLLQMKLQTWQKNPEEQGEHNFLKI</sequence>
<name>A0A0H5R7Z6_9EUKA</name>
<comment type="subcellular location">
    <subcellularLocation>
        <location evidence="1">Cell projection</location>
        <location evidence="1">Cilium</location>
    </subcellularLocation>
</comment>
<evidence type="ECO:0000313" key="10">
    <source>
        <dbReference type="EMBL" id="CRZ09847.1"/>
    </source>
</evidence>
<dbReference type="InterPro" id="IPR043016">
    <property type="entry name" value="IFT81_N_sf"/>
</dbReference>
<evidence type="ECO:0000256" key="8">
    <source>
        <dbReference type="SAM" id="MobiDB-lite"/>
    </source>
</evidence>
<dbReference type="GO" id="GO:0042073">
    <property type="term" value="P:intraciliary transport"/>
    <property type="evidence" value="ECO:0007669"/>
    <property type="project" value="InterPro"/>
</dbReference>
<evidence type="ECO:0000256" key="4">
    <source>
        <dbReference type="ARBA" id="ARBA00023069"/>
    </source>
</evidence>
<dbReference type="GO" id="GO:0015631">
    <property type="term" value="F:tubulin binding"/>
    <property type="evidence" value="ECO:0007669"/>
    <property type="project" value="InterPro"/>
</dbReference>
<keyword evidence="2" id="KW-0970">Cilium biogenesis/degradation</keyword>
<protein>
    <recommendedName>
        <fullName evidence="9">IFT81 calponin homology domain-containing protein</fullName>
    </recommendedName>
</protein>
<dbReference type="GO" id="GO:0036064">
    <property type="term" value="C:ciliary basal body"/>
    <property type="evidence" value="ECO:0007669"/>
    <property type="project" value="TreeGrafter"/>
</dbReference>
<dbReference type="Gene3D" id="1.10.418.70">
    <property type="entry name" value="Intraflagellar transport protein 81, N-terminal domain"/>
    <property type="match status" value="1"/>
</dbReference>
<evidence type="ECO:0000256" key="3">
    <source>
        <dbReference type="ARBA" id="ARBA00023054"/>
    </source>
</evidence>
<evidence type="ECO:0000256" key="7">
    <source>
        <dbReference type="SAM" id="Coils"/>
    </source>
</evidence>
<feature type="coiled-coil region" evidence="7">
    <location>
        <begin position="139"/>
        <end position="242"/>
    </location>
</feature>
<reference evidence="10" key="1">
    <citation type="submission" date="2015-04" db="EMBL/GenBank/DDBJ databases">
        <title>The genome sequence of the plant pathogenic Rhizarian Plasmodiophora brassicae reveals insights in its biotrophic life cycle and the origin of chitin synthesis.</title>
        <authorList>
            <person name="Schwelm A."/>
            <person name="Fogelqvist J."/>
            <person name="Knaust A."/>
            <person name="Julke S."/>
            <person name="Lilja T."/>
            <person name="Dhandapani V."/>
            <person name="Bonilla-Rosso G."/>
            <person name="Karlsson M."/>
            <person name="Shevchenko A."/>
            <person name="Choi S.R."/>
            <person name="Kim H.G."/>
            <person name="Park J.Y."/>
            <person name="Lim Y.P."/>
            <person name="Ludwig-Muller J."/>
            <person name="Dixelius C."/>
        </authorList>
    </citation>
    <scope>NUCLEOTIDE SEQUENCE</scope>
    <source>
        <tissue evidence="10">Potato root galls</tissue>
    </source>
</reference>
<keyword evidence="4" id="KW-0969">Cilium</keyword>
<evidence type="ECO:0000256" key="1">
    <source>
        <dbReference type="ARBA" id="ARBA00004138"/>
    </source>
</evidence>
<evidence type="ECO:0000256" key="6">
    <source>
        <dbReference type="ARBA" id="ARBA00043983"/>
    </source>
</evidence>
<dbReference type="AlphaFoldDB" id="A0A0H5R7Z6"/>
<evidence type="ECO:0000259" key="9">
    <source>
        <dbReference type="Pfam" id="PF18383"/>
    </source>
</evidence>